<dbReference type="EMBL" id="RFAQ01000014">
    <property type="protein sequence ID" value="RMD02328.1"/>
    <property type="molecule type" value="Genomic_DNA"/>
</dbReference>
<accession>A0A3M0T5K1</accession>
<dbReference type="InterPro" id="IPR051534">
    <property type="entry name" value="CBASS_pafABC_assoc_protein"/>
</dbReference>
<proteinExistence type="predicted"/>
<evidence type="ECO:0000259" key="1">
    <source>
        <dbReference type="Pfam" id="PF13280"/>
    </source>
</evidence>
<name>A0A3M0T5K1_9CLOT</name>
<dbReference type="PROSITE" id="PS52050">
    <property type="entry name" value="WYL"/>
    <property type="match status" value="1"/>
</dbReference>
<dbReference type="Pfam" id="PF13280">
    <property type="entry name" value="WYL"/>
    <property type="match status" value="1"/>
</dbReference>
<dbReference type="PANTHER" id="PTHR34580">
    <property type="match status" value="1"/>
</dbReference>
<evidence type="ECO:0000259" key="2">
    <source>
        <dbReference type="Pfam" id="PF25583"/>
    </source>
</evidence>
<organism evidence="3 4">
    <name type="scientific">Clostridium autoethanogenum</name>
    <dbReference type="NCBI Taxonomy" id="84023"/>
    <lineage>
        <taxon>Bacteria</taxon>
        <taxon>Bacillati</taxon>
        <taxon>Bacillota</taxon>
        <taxon>Clostridia</taxon>
        <taxon>Eubacteriales</taxon>
        <taxon>Clostridiaceae</taxon>
        <taxon>Clostridium</taxon>
    </lineage>
</organism>
<dbReference type="InterPro" id="IPR026881">
    <property type="entry name" value="WYL_dom"/>
</dbReference>
<protein>
    <submittedName>
        <fullName evidence="3">WYL domain-containing protein</fullName>
    </submittedName>
</protein>
<dbReference type="InterPro" id="IPR057727">
    <property type="entry name" value="WCX_dom"/>
</dbReference>
<dbReference type="PANTHER" id="PTHR34580:SF1">
    <property type="entry name" value="PROTEIN PAFC"/>
    <property type="match status" value="1"/>
</dbReference>
<feature type="domain" description="WYL" evidence="1">
    <location>
        <begin position="154"/>
        <end position="216"/>
    </location>
</feature>
<evidence type="ECO:0000313" key="3">
    <source>
        <dbReference type="EMBL" id="RMD02328.1"/>
    </source>
</evidence>
<dbReference type="Proteomes" id="UP000277999">
    <property type="component" value="Unassembled WGS sequence"/>
</dbReference>
<comment type="caution">
    <text evidence="3">The sequence shown here is derived from an EMBL/GenBank/DDBJ whole genome shotgun (WGS) entry which is preliminary data.</text>
</comment>
<reference evidence="3 4" key="1">
    <citation type="submission" date="2018-10" db="EMBL/GenBank/DDBJ databases">
        <title>Genome-centric metagenomics revealed C2 chemical producing, CO utilizing Clostridium with novel acetogenic gene cluster.</title>
        <authorList>
            <person name="Kang H."/>
            <person name="Park B."/>
            <person name="Choi I.G."/>
            <person name="Chang I.S."/>
        </authorList>
    </citation>
    <scope>NUCLEOTIDE SEQUENCE [LARGE SCALE GENOMIC DNA]</scope>
    <source>
        <strain evidence="3 4">H21-9</strain>
    </source>
</reference>
<feature type="domain" description="WCX" evidence="2">
    <location>
        <begin position="261"/>
        <end position="323"/>
    </location>
</feature>
<dbReference type="AlphaFoldDB" id="A0A3M0T5K1"/>
<dbReference type="Pfam" id="PF25583">
    <property type="entry name" value="WCX"/>
    <property type="match status" value="1"/>
</dbReference>
<sequence>MKEYERKKEGKSKTYRMLNLYERLNKGEVRSKKYLSTIYEVNEKTIQRDIKELKNYLENDEKNLRTIVYNKNKKGYEMINSKGFKFSDKDIFVLYKIILESRAFSNKEMDRILDILNSQCEDNDLLKKIVSNERLSYVPPRHNKDIINFIWKISVSIQKQKLVEVKYERQDGIVKEYKLKPLGLVFSEYYFYLVGEIIGKNKNYPIVFRVDRFEKYDITEEKFFMPYKNRFEEGEFHKRIQFMYTGELMTIQFKFWGDSLEAVLDRLPTSRVIKYDEKDNKPIIEAEVYGEGVKRWLLSQKEYLEVIRPKKYREEIKETIRKMYEVYK</sequence>
<gene>
    <name evidence="3" type="ORF">D9O40_06740</name>
</gene>
<evidence type="ECO:0000313" key="4">
    <source>
        <dbReference type="Proteomes" id="UP000277999"/>
    </source>
</evidence>